<protein>
    <submittedName>
        <fullName evidence="3">Uncharacterized protein</fullName>
    </submittedName>
</protein>
<evidence type="ECO:0000313" key="3">
    <source>
        <dbReference type="EMBL" id="EIE21095.1"/>
    </source>
</evidence>
<feature type="region of interest" description="Disordered" evidence="1">
    <location>
        <begin position="254"/>
        <end position="279"/>
    </location>
</feature>
<gene>
    <name evidence="3" type="ORF">COCSUDRAFT_57016</name>
</gene>
<dbReference type="EMBL" id="AGSI01000013">
    <property type="protein sequence ID" value="EIE21095.1"/>
    <property type="molecule type" value="Genomic_DNA"/>
</dbReference>
<reference evidence="3 4" key="1">
    <citation type="journal article" date="2012" name="Genome Biol.">
        <title>The genome of the polar eukaryotic microalga coccomyxa subellipsoidea reveals traits of cold adaptation.</title>
        <authorList>
            <person name="Blanc G."/>
            <person name="Agarkova I."/>
            <person name="Grimwood J."/>
            <person name="Kuo A."/>
            <person name="Brueggeman A."/>
            <person name="Dunigan D."/>
            <person name="Gurnon J."/>
            <person name="Ladunga I."/>
            <person name="Lindquist E."/>
            <person name="Lucas S."/>
            <person name="Pangilinan J."/>
            <person name="Proschold T."/>
            <person name="Salamov A."/>
            <person name="Schmutz J."/>
            <person name="Weeks D."/>
            <person name="Yamada T."/>
            <person name="Claverie J.M."/>
            <person name="Grigoriev I."/>
            <person name="Van Etten J."/>
            <person name="Lomsadze A."/>
            <person name="Borodovsky M."/>
        </authorList>
    </citation>
    <scope>NUCLEOTIDE SEQUENCE [LARGE SCALE GENOMIC DNA]</scope>
    <source>
        <strain evidence="3 4">C-169</strain>
    </source>
</reference>
<feature type="transmembrane region" description="Helical" evidence="2">
    <location>
        <begin position="103"/>
        <end position="130"/>
    </location>
</feature>
<organism evidence="3 4">
    <name type="scientific">Coccomyxa subellipsoidea (strain C-169)</name>
    <name type="common">Green microalga</name>
    <dbReference type="NCBI Taxonomy" id="574566"/>
    <lineage>
        <taxon>Eukaryota</taxon>
        <taxon>Viridiplantae</taxon>
        <taxon>Chlorophyta</taxon>
        <taxon>core chlorophytes</taxon>
        <taxon>Trebouxiophyceae</taxon>
        <taxon>Trebouxiophyceae incertae sedis</taxon>
        <taxon>Coccomyxaceae</taxon>
        <taxon>Coccomyxa</taxon>
        <taxon>Coccomyxa subellipsoidea</taxon>
    </lineage>
</organism>
<proteinExistence type="predicted"/>
<evidence type="ECO:0000256" key="1">
    <source>
        <dbReference type="SAM" id="MobiDB-lite"/>
    </source>
</evidence>
<feature type="compositionally biased region" description="Polar residues" evidence="1">
    <location>
        <begin position="270"/>
        <end position="279"/>
    </location>
</feature>
<dbReference type="Proteomes" id="UP000007264">
    <property type="component" value="Unassembled WGS sequence"/>
</dbReference>
<feature type="transmembrane region" description="Helical" evidence="2">
    <location>
        <begin position="61"/>
        <end position="79"/>
    </location>
</feature>
<dbReference type="eggNOG" id="ENOG502SXSA">
    <property type="taxonomic scope" value="Eukaryota"/>
</dbReference>
<name>I0YRS6_COCSC</name>
<feature type="transmembrane region" description="Helical" evidence="2">
    <location>
        <begin position="35"/>
        <end position="54"/>
    </location>
</feature>
<dbReference type="RefSeq" id="XP_005645639.1">
    <property type="nucleotide sequence ID" value="XM_005645582.1"/>
</dbReference>
<dbReference type="KEGG" id="csl:COCSUDRAFT_57016"/>
<keyword evidence="2" id="KW-0812">Transmembrane</keyword>
<dbReference type="GeneID" id="17039077"/>
<keyword evidence="4" id="KW-1185">Reference proteome</keyword>
<accession>I0YRS6</accession>
<dbReference type="AlphaFoldDB" id="I0YRS6"/>
<evidence type="ECO:0000256" key="2">
    <source>
        <dbReference type="SAM" id="Phobius"/>
    </source>
</evidence>
<evidence type="ECO:0000313" key="4">
    <source>
        <dbReference type="Proteomes" id="UP000007264"/>
    </source>
</evidence>
<dbReference type="OrthoDB" id="10523110at2759"/>
<keyword evidence="2" id="KW-0472">Membrane</keyword>
<sequence length="279" mass="29747">MIPAELQSILAESASFGDLMFLPDIHLSPLSTLSFLLQNPLVTLAVAAALYYIVPRAFRALVRWLVLPLVLALVAYVIFENPSAALGLGKGVYSFLDGHRVEASAAIIIGLAIILSPYLLIALVVLFLLVGVPNLPSFLRPLLPAPIVQVQKQASNFQQAVQGPLKSLGQRAGEVGSGLQRNIGDVLDRTTQPMNQALEGPSKVIVNAGGTFRQLEEGASAVEQKVAGAVSGAATSLQQTSSRMQLTLDEATRCRAEPTPEQRAACVARQKQSYKVPTE</sequence>
<keyword evidence="2" id="KW-1133">Transmembrane helix</keyword>
<comment type="caution">
    <text evidence="3">The sequence shown here is derived from an EMBL/GenBank/DDBJ whole genome shotgun (WGS) entry which is preliminary data.</text>
</comment>